<keyword evidence="13" id="KW-1185">Reference proteome</keyword>
<comment type="caution">
    <text evidence="12">The sequence shown here is derived from an EMBL/GenBank/DDBJ whole genome shotgun (WGS) entry which is preliminary data.</text>
</comment>
<evidence type="ECO:0000256" key="6">
    <source>
        <dbReference type="PROSITE-ProRule" id="PRU00087"/>
    </source>
</evidence>
<dbReference type="GO" id="GO:0008270">
    <property type="term" value="F:zinc ion binding"/>
    <property type="evidence" value="ECO:0007669"/>
    <property type="project" value="UniProtKB-KW"/>
</dbReference>
<feature type="domain" description="B box-type" evidence="10">
    <location>
        <begin position="206"/>
        <end position="255"/>
    </location>
</feature>
<evidence type="ECO:0000259" key="11">
    <source>
        <dbReference type="PROSITE" id="PS50188"/>
    </source>
</evidence>
<dbReference type="Gene3D" id="2.60.120.920">
    <property type="match status" value="1"/>
</dbReference>
<protein>
    <submittedName>
        <fullName evidence="12">Tripartite motif-containing protein 2/3</fullName>
    </submittedName>
</protein>
<keyword evidence="2" id="KW-0677">Repeat</keyword>
<proteinExistence type="predicted"/>
<dbReference type="Gene3D" id="3.30.40.10">
    <property type="entry name" value="Zinc/RING finger domain, C3HC4 (zinc finger)"/>
    <property type="match status" value="1"/>
</dbReference>
<accession>A0A8B6E6E7</accession>
<name>A0A8B6E6E7_MYTGA</name>
<feature type="compositionally biased region" description="Polar residues" evidence="8">
    <location>
        <begin position="660"/>
        <end position="674"/>
    </location>
</feature>
<dbReference type="SMART" id="SM00184">
    <property type="entry name" value="RING"/>
    <property type="match status" value="1"/>
</dbReference>
<dbReference type="PROSITE" id="PS50119">
    <property type="entry name" value="ZF_BBOX"/>
    <property type="match status" value="1"/>
</dbReference>
<evidence type="ECO:0000256" key="5">
    <source>
        <dbReference type="PROSITE-ProRule" id="PRU00024"/>
    </source>
</evidence>
<evidence type="ECO:0000313" key="12">
    <source>
        <dbReference type="EMBL" id="VDI29802.1"/>
    </source>
</evidence>
<dbReference type="SMART" id="SM00502">
    <property type="entry name" value="BBC"/>
    <property type="match status" value="1"/>
</dbReference>
<reference evidence="12" key="1">
    <citation type="submission" date="2018-11" db="EMBL/GenBank/DDBJ databases">
        <authorList>
            <person name="Alioto T."/>
            <person name="Alioto T."/>
        </authorList>
    </citation>
    <scope>NUCLEOTIDE SEQUENCE</scope>
</reference>
<dbReference type="InterPro" id="IPR017868">
    <property type="entry name" value="Filamin/ABP280_repeat-like"/>
</dbReference>
<evidence type="ECO:0000256" key="7">
    <source>
        <dbReference type="SAM" id="Coils"/>
    </source>
</evidence>
<feature type="repeat" description="Filamin" evidence="6">
    <location>
        <begin position="501"/>
        <end position="582"/>
    </location>
</feature>
<dbReference type="InterPro" id="IPR001841">
    <property type="entry name" value="Znf_RING"/>
</dbReference>
<dbReference type="InterPro" id="IPR000315">
    <property type="entry name" value="Znf_B-box"/>
</dbReference>
<dbReference type="AlphaFoldDB" id="A0A8B6E6E7"/>
<dbReference type="InterPro" id="IPR043136">
    <property type="entry name" value="B30.2/SPRY_sf"/>
</dbReference>
<feature type="region of interest" description="Disordered" evidence="8">
    <location>
        <begin position="660"/>
        <end position="682"/>
    </location>
</feature>
<dbReference type="PROSITE" id="PS00518">
    <property type="entry name" value="ZF_RING_1"/>
    <property type="match status" value="1"/>
</dbReference>
<feature type="domain" description="RING-type" evidence="9">
    <location>
        <begin position="138"/>
        <end position="180"/>
    </location>
</feature>
<evidence type="ECO:0000256" key="4">
    <source>
        <dbReference type="ARBA" id="ARBA00022833"/>
    </source>
</evidence>
<organism evidence="12 13">
    <name type="scientific">Mytilus galloprovincialis</name>
    <name type="common">Mediterranean mussel</name>
    <dbReference type="NCBI Taxonomy" id="29158"/>
    <lineage>
        <taxon>Eukaryota</taxon>
        <taxon>Metazoa</taxon>
        <taxon>Spiralia</taxon>
        <taxon>Lophotrochozoa</taxon>
        <taxon>Mollusca</taxon>
        <taxon>Bivalvia</taxon>
        <taxon>Autobranchia</taxon>
        <taxon>Pteriomorphia</taxon>
        <taxon>Mytilida</taxon>
        <taxon>Mytiloidea</taxon>
        <taxon>Mytilidae</taxon>
        <taxon>Mytilinae</taxon>
        <taxon>Mytilus</taxon>
    </lineage>
</organism>
<feature type="coiled-coil region" evidence="7">
    <location>
        <begin position="332"/>
        <end position="388"/>
    </location>
</feature>
<dbReference type="Gene3D" id="2.60.40.10">
    <property type="entry name" value="Immunoglobulins"/>
    <property type="match status" value="1"/>
</dbReference>
<dbReference type="InterPro" id="IPR003649">
    <property type="entry name" value="Bbox_C"/>
</dbReference>
<dbReference type="PANTHER" id="PTHR25462">
    <property type="entry name" value="BONUS, ISOFORM C-RELATED"/>
    <property type="match status" value="1"/>
</dbReference>
<dbReference type="PANTHER" id="PTHR25462:SF296">
    <property type="entry name" value="MEIOTIC P26, ISOFORM F"/>
    <property type="match status" value="1"/>
</dbReference>
<dbReference type="Proteomes" id="UP000596742">
    <property type="component" value="Unassembled WGS sequence"/>
</dbReference>
<keyword evidence="3 5" id="KW-0863">Zinc-finger</keyword>
<gene>
    <name evidence="12" type="ORF">MGAL_10B011758</name>
</gene>
<dbReference type="SMART" id="SM00336">
    <property type="entry name" value="BBOX"/>
    <property type="match status" value="2"/>
</dbReference>
<dbReference type="InterPro" id="IPR013783">
    <property type="entry name" value="Ig-like_fold"/>
</dbReference>
<dbReference type="OrthoDB" id="1870062at2759"/>
<feature type="domain" description="B30.2/SPRY" evidence="11">
    <location>
        <begin position="619"/>
        <end position="839"/>
    </location>
</feature>
<evidence type="ECO:0000259" key="9">
    <source>
        <dbReference type="PROSITE" id="PS50089"/>
    </source>
</evidence>
<dbReference type="PROSITE" id="PS50194">
    <property type="entry name" value="FILAMIN_REPEAT"/>
    <property type="match status" value="1"/>
</dbReference>
<dbReference type="InterPro" id="IPR013320">
    <property type="entry name" value="ConA-like_dom_sf"/>
</dbReference>
<evidence type="ECO:0000256" key="2">
    <source>
        <dbReference type="ARBA" id="ARBA00022737"/>
    </source>
</evidence>
<keyword evidence="7" id="KW-0175">Coiled coil</keyword>
<evidence type="ECO:0000256" key="8">
    <source>
        <dbReference type="SAM" id="MobiDB-lite"/>
    </source>
</evidence>
<sequence length="845" mass="95283">MNEGNLFVPINDGNRFVLIHDGNQFVLINDGNQFVLINDGNPIDLIHDGNQFVLINDGNLFVPIHDGNPIDLIHDGNQFVLINDGNLFVSIHDGNLFVPIHDGDQFVLIHDVIILFSSMMDQMEMESLDDLQKQLLTCPVCLDDFHDDTHTKVLPCLHLLCETCIPKVAKDGVLPCPTCRMEHSIASFPTDNTTRDLSDYVVVKTSPTVSCEGRGCNETNVASHRCRPCGEFLCLDCVAAHRRTTVTRKHDLIPLEELRDATDFTAFCHPQTCQVHPGKALELYCNKKECEKPICVTCAMLYHQYQEGHALVDICTVGNQKQDEIKQMVCSVKEKSNIISKVLNEIDDERKEINLRKDQIYNEIDGVIEILHQQIDRTKETLKEKVNKQVSQKCQSLEEQDLKLKNLKTNIDHSVLYTDKVMSHSNIPAFLQLNKTISDRLQNLTVEQFDKEPWEMAAFGLDCSGVSTDIQTTLDQKMHIWSSSIFPPNTSIQQRRAAIPGEEVVFDIELFTSEKTPAAEEAHFQAMITDPRGDILPGKIKDGGLQNGKFSIRYVPMVEGAYKLELTLQNKTFASRQFTVGEGNTSFVEEVSEDSRDLKTVSADDTDMKEFPEGEVPKLPEQIVTNNPEIFSTIRQIRFFLDKQTAHKEVTVTEDGTTFTNNQQGVVPKSSVSHPNRHKKFKGARGTHVFTHPGRYFYEVILEMKVVAPLQQNNIAFEIGIARKSSIDNKKYIEGQPYAWSMIGAHHPACDAVCVHVVRDRKVLLHKVLVKNQVDEECRIVLGFLLNTDAGTWEIYNSEEGEKLCIVKNVNCDEPLFPVVSGYNSSQVQVTANFVTGHQHAPVEE</sequence>
<dbReference type="EMBL" id="UYJE01004632">
    <property type="protein sequence ID" value="VDI29802.1"/>
    <property type="molecule type" value="Genomic_DNA"/>
</dbReference>
<evidence type="ECO:0000256" key="1">
    <source>
        <dbReference type="ARBA" id="ARBA00022723"/>
    </source>
</evidence>
<dbReference type="SUPFAM" id="SSF57845">
    <property type="entry name" value="B-box zinc-binding domain"/>
    <property type="match status" value="1"/>
</dbReference>
<dbReference type="PROSITE" id="PS50188">
    <property type="entry name" value="B302_SPRY"/>
    <property type="match status" value="1"/>
</dbReference>
<dbReference type="InterPro" id="IPR001870">
    <property type="entry name" value="B30.2/SPRY"/>
</dbReference>
<dbReference type="InterPro" id="IPR047153">
    <property type="entry name" value="TRIM45/56/19-like"/>
</dbReference>
<dbReference type="Pfam" id="PF13639">
    <property type="entry name" value="zf-RING_2"/>
    <property type="match status" value="1"/>
</dbReference>
<evidence type="ECO:0000313" key="13">
    <source>
        <dbReference type="Proteomes" id="UP000596742"/>
    </source>
</evidence>
<keyword evidence="4" id="KW-0862">Zinc</keyword>
<dbReference type="SUPFAM" id="SSF57850">
    <property type="entry name" value="RING/U-box"/>
    <property type="match status" value="1"/>
</dbReference>
<dbReference type="Gene3D" id="3.30.160.60">
    <property type="entry name" value="Classic Zinc Finger"/>
    <property type="match status" value="1"/>
</dbReference>
<evidence type="ECO:0000256" key="3">
    <source>
        <dbReference type="ARBA" id="ARBA00022771"/>
    </source>
</evidence>
<dbReference type="InterPro" id="IPR017907">
    <property type="entry name" value="Znf_RING_CS"/>
</dbReference>
<evidence type="ECO:0000259" key="10">
    <source>
        <dbReference type="PROSITE" id="PS50119"/>
    </source>
</evidence>
<dbReference type="InterPro" id="IPR013083">
    <property type="entry name" value="Znf_RING/FYVE/PHD"/>
</dbReference>
<dbReference type="PROSITE" id="PS50089">
    <property type="entry name" value="ZF_RING_2"/>
    <property type="match status" value="1"/>
</dbReference>
<keyword evidence="1" id="KW-0479">Metal-binding</keyword>
<dbReference type="SUPFAM" id="SSF49899">
    <property type="entry name" value="Concanavalin A-like lectins/glucanases"/>
    <property type="match status" value="1"/>
</dbReference>
<dbReference type="InterPro" id="IPR014756">
    <property type="entry name" value="Ig_E-set"/>
</dbReference>
<dbReference type="SUPFAM" id="SSF81296">
    <property type="entry name" value="E set domains"/>
    <property type="match status" value="1"/>
</dbReference>